<proteinExistence type="predicted"/>
<keyword evidence="2" id="KW-1133">Transmembrane helix</keyword>
<evidence type="ECO:0008006" key="5">
    <source>
        <dbReference type="Google" id="ProtNLM"/>
    </source>
</evidence>
<evidence type="ECO:0000256" key="1">
    <source>
        <dbReference type="SAM" id="MobiDB-lite"/>
    </source>
</evidence>
<protein>
    <recommendedName>
        <fullName evidence="5">DUF4834 domain-containing protein</fullName>
    </recommendedName>
</protein>
<dbReference type="EMBL" id="FNYA01000009">
    <property type="protein sequence ID" value="SEJ29827.1"/>
    <property type="molecule type" value="Genomic_DNA"/>
</dbReference>
<name>A0A1H6XSV1_9FLAO</name>
<keyword evidence="2" id="KW-0472">Membrane</keyword>
<feature type="transmembrane region" description="Helical" evidence="2">
    <location>
        <begin position="12"/>
        <end position="31"/>
    </location>
</feature>
<sequence length="85" mass="10205">MDTASVPGFIRTLFYIILFYYLFKFAMRLLAPYLMQKVAKKAEEHIKKQFEQQQQQYQSPTENSQEVPKKEKKVVGDYIDYEEVE</sequence>
<keyword evidence="2" id="KW-0812">Transmembrane</keyword>
<accession>A0A1H6XSV1</accession>
<reference evidence="4" key="1">
    <citation type="submission" date="2016-10" db="EMBL/GenBank/DDBJ databases">
        <authorList>
            <person name="Varghese N."/>
            <person name="Submissions S."/>
        </authorList>
    </citation>
    <scope>NUCLEOTIDE SEQUENCE [LARGE SCALE GENOMIC DNA]</scope>
    <source>
        <strain evidence="4">DSM 17934</strain>
    </source>
</reference>
<evidence type="ECO:0000256" key="2">
    <source>
        <dbReference type="SAM" id="Phobius"/>
    </source>
</evidence>
<gene>
    <name evidence="3" type="ORF">SAMN05660918_2889</name>
</gene>
<evidence type="ECO:0000313" key="4">
    <source>
        <dbReference type="Proteomes" id="UP000199702"/>
    </source>
</evidence>
<dbReference type="STRING" id="402734.SAMN05660918_2889"/>
<feature type="region of interest" description="Disordered" evidence="1">
    <location>
        <begin position="50"/>
        <end position="85"/>
    </location>
</feature>
<keyword evidence="4" id="KW-1185">Reference proteome</keyword>
<organism evidence="3 4">
    <name type="scientific">Flavobacterium terrigena</name>
    <dbReference type="NCBI Taxonomy" id="402734"/>
    <lineage>
        <taxon>Bacteria</taxon>
        <taxon>Pseudomonadati</taxon>
        <taxon>Bacteroidota</taxon>
        <taxon>Flavobacteriia</taxon>
        <taxon>Flavobacteriales</taxon>
        <taxon>Flavobacteriaceae</taxon>
        <taxon>Flavobacterium</taxon>
    </lineage>
</organism>
<dbReference type="RefSeq" id="WP_091315402.1">
    <property type="nucleotide sequence ID" value="NZ_CBCSJU010000009.1"/>
</dbReference>
<evidence type="ECO:0000313" key="3">
    <source>
        <dbReference type="EMBL" id="SEJ29827.1"/>
    </source>
</evidence>
<dbReference type="AlphaFoldDB" id="A0A1H6XSV1"/>
<dbReference type="Proteomes" id="UP000199702">
    <property type="component" value="Unassembled WGS sequence"/>
</dbReference>